<proteinExistence type="predicted"/>
<feature type="region of interest" description="Disordered" evidence="1">
    <location>
        <begin position="123"/>
        <end position="145"/>
    </location>
</feature>
<comment type="caution">
    <text evidence="2">The sequence shown here is derived from an EMBL/GenBank/DDBJ whole genome shotgun (WGS) entry which is preliminary data.</text>
</comment>
<dbReference type="AlphaFoldDB" id="A0A2P7SPI1"/>
<feature type="compositionally biased region" description="Basic and acidic residues" evidence="1">
    <location>
        <begin position="131"/>
        <end position="144"/>
    </location>
</feature>
<evidence type="ECO:0008006" key="4">
    <source>
        <dbReference type="Google" id="ProtNLM"/>
    </source>
</evidence>
<protein>
    <recommendedName>
        <fullName evidence="4">PD(D/E)XK endonuclease domain-containing protein</fullName>
    </recommendedName>
</protein>
<reference evidence="2 3" key="1">
    <citation type="submission" date="2018-03" db="EMBL/GenBank/DDBJ databases">
        <title>The draft genome of Mesorhizobium sp. 6GN-30.</title>
        <authorList>
            <person name="Liu L."/>
            <person name="Li L."/>
            <person name="Wang T."/>
            <person name="Zhang X."/>
            <person name="Liang L."/>
        </authorList>
    </citation>
    <scope>NUCLEOTIDE SEQUENCE [LARGE SCALE GENOMIC DNA]</scope>
    <source>
        <strain evidence="2 3">6GN30</strain>
    </source>
</reference>
<gene>
    <name evidence="2" type="ORF">C7I84_05535</name>
</gene>
<name>A0A2P7SPI1_9HYPH</name>
<dbReference type="OrthoDB" id="5917942at2"/>
<evidence type="ECO:0000256" key="1">
    <source>
        <dbReference type="SAM" id="MobiDB-lite"/>
    </source>
</evidence>
<accession>A0A2P7SPI1</accession>
<dbReference type="EMBL" id="PXYK01000004">
    <property type="protein sequence ID" value="PSJ64410.1"/>
    <property type="molecule type" value="Genomic_DNA"/>
</dbReference>
<keyword evidence="3" id="KW-1185">Reference proteome</keyword>
<dbReference type="Proteomes" id="UP000241229">
    <property type="component" value="Unassembled WGS sequence"/>
</dbReference>
<evidence type="ECO:0000313" key="3">
    <source>
        <dbReference type="Proteomes" id="UP000241229"/>
    </source>
</evidence>
<dbReference type="RefSeq" id="WP_106771155.1">
    <property type="nucleotide sequence ID" value="NZ_PXYK01000004.1"/>
</dbReference>
<evidence type="ECO:0000313" key="2">
    <source>
        <dbReference type="EMBL" id="PSJ64410.1"/>
    </source>
</evidence>
<organism evidence="2 3">
    <name type="scientific">Kumtagia ephedrae</name>
    <dbReference type="NCBI Taxonomy" id="2116701"/>
    <lineage>
        <taxon>Bacteria</taxon>
        <taxon>Pseudomonadati</taxon>
        <taxon>Pseudomonadota</taxon>
        <taxon>Alphaproteobacteria</taxon>
        <taxon>Hyphomicrobiales</taxon>
        <taxon>Phyllobacteriaceae</taxon>
        <taxon>Kumtagia</taxon>
    </lineage>
</organism>
<sequence length="170" mass="19131">MVAKEQHSHNSSLRENIIEHQFIGAALKVLWNAGIVDAEILRSEFDGYGYDLVLSKGQIVRHIQLKSGLTLKKISVSNMLARRPSGCAIFIEISDNLDMERYWFFGANEPGLPLPALDDFKTTKRTTPKSDGLKPQRQNHRDIPANKFTKVQSLEHLLGKLLGQEISGHQ</sequence>